<evidence type="ECO:0000313" key="1">
    <source>
        <dbReference type="EMBL" id="MDH2133755.1"/>
    </source>
</evidence>
<accession>A0AA43BCX9</accession>
<feature type="non-terminal residue" evidence="1">
    <location>
        <position position="111"/>
    </location>
</feature>
<organism evidence="1 2">
    <name type="scientific">Sphingobium yanoikuyae</name>
    <name type="common">Sphingomonas yanoikuyae</name>
    <dbReference type="NCBI Taxonomy" id="13690"/>
    <lineage>
        <taxon>Bacteria</taxon>
        <taxon>Pseudomonadati</taxon>
        <taxon>Pseudomonadota</taxon>
        <taxon>Alphaproteobacteria</taxon>
        <taxon>Sphingomonadales</taxon>
        <taxon>Sphingomonadaceae</taxon>
        <taxon>Sphingobium</taxon>
    </lineage>
</organism>
<gene>
    <name evidence="1" type="ORF">N5J77_21705</name>
</gene>
<dbReference type="AlphaFoldDB" id="A0AA43BCX9"/>
<sequence>MNDTTEQRDVTLAGRDGRLLLMSCQTFVNEIVMGDACFVCGASPRDKMFNDEHIIPRWILKRFGLFDKQITLPSGERRHYRGYRIPCCVTCNSLLGDTVEAPISQLLDGDY</sequence>
<dbReference type="Proteomes" id="UP001162318">
    <property type="component" value="Unassembled WGS sequence"/>
</dbReference>
<protein>
    <recommendedName>
        <fullName evidence="3">HNH endonuclease</fullName>
    </recommendedName>
</protein>
<dbReference type="EMBL" id="JAOCKX010000041">
    <property type="protein sequence ID" value="MDH2133755.1"/>
    <property type="molecule type" value="Genomic_DNA"/>
</dbReference>
<reference evidence="1" key="1">
    <citation type="submission" date="2022-09" db="EMBL/GenBank/DDBJ databases">
        <title>Intensive care unit water sources are persistently colonized with multi-drug resistant bacteria and are the site of extensive horizontal gene transfer of antibiotic resistance genes.</title>
        <authorList>
            <person name="Diorio-Toth L."/>
        </authorList>
    </citation>
    <scope>NUCLEOTIDE SEQUENCE</scope>
    <source>
        <strain evidence="1">GD03659</strain>
    </source>
</reference>
<comment type="caution">
    <text evidence="1">The sequence shown here is derived from an EMBL/GenBank/DDBJ whole genome shotgun (WGS) entry which is preliminary data.</text>
</comment>
<dbReference type="RefSeq" id="WP_279729109.1">
    <property type="nucleotide sequence ID" value="NZ_JAOCKX010000041.1"/>
</dbReference>
<evidence type="ECO:0000313" key="2">
    <source>
        <dbReference type="Proteomes" id="UP001162318"/>
    </source>
</evidence>
<evidence type="ECO:0008006" key="3">
    <source>
        <dbReference type="Google" id="ProtNLM"/>
    </source>
</evidence>
<proteinExistence type="predicted"/>
<name>A0AA43BCX9_SPHYA</name>